<keyword evidence="2" id="KW-1185">Reference proteome</keyword>
<dbReference type="Pfam" id="PF01244">
    <property type="entry name" value="Peptidase_M19"/>
    <property type="match status" value="1"/>
</dbReference>
<evidence type="ECO:0000313" key="1">
    <source>
        <dbReference type="EMBL" id="MVT65587.1"/>
    </source>
</evidence>
<gene>
    <name evidence="1" type="ORF">GPL21_10770</name>
</gene>
<sequence length="392" mass="42161">MRKWLSIGLGLIVMALISTAVWFFTVVPERIDRAQNRVQHVALDITPVARDLQATLDVADMHADSLLWKRDLIARSDRGHIDLPRLIEGHYALQVFSSVTKSPKGQNYDANGADTDTITNLAIIDLQPPRTWFSLLQRSLWHAEKLRSFAEHSAGRLRLIATPADLDRLLADRKSGATVVGGMLSIEGLQDIEGNIANLDVLYGAGFRMAGLAHFFDNDVAGSMHGVAKGGLTPLGRQVVQRMEAMGMIVDLAHASHAAVAEVLAMATRPVVSSHGGVQATCKVNRNLTDDEVRSVARTGGVVGIGFWQGAVCSLDPKDVARAIAHVRDLVGIDHVGLGSDFDGSTTTGFDASEIVAVTQALMSRGFSEDDIRKVMGGNVLRVLRAGIAPRG</sequence>
<evidence type="ECO:0000313" key="2">
    <source>
        <dbReference type="Proteomes" id="UP000436468"/>
    </source>
</evidence>
<dbReference type="Proteomes" id="UP000436468">
    <property type="component" value="Unassembled WGS sequence"/>
</dbReference>
<dbReference type="PANTHER" id="PTHR10443:SF12">
    <property type="entry name" value="DIPEPTIDASE"/>
    <property type="match status" value="1"/>
</dbReference>
<dbReference type="EMBL" id="WQNF01000006">
    <property type="protein sequence ID" value="MVT65587.1"/>
    <property type="molecule type" value="Genomic_DNA"/>
</dbReference>
<dbReference type="InterPro" id="IPR032466">
    <property type="entry name" value="Metal_Hydrolase"/>
</dbReference>
<dbReference type="PROSITE" id="PS51365">
    <property type="entry name" value="RENAL_DIPEPTIDASE_2"/>
    <property type="match status" value="1"/>
</dbReference>
<dbReference type="GO" id="GO:0006508">
    <property type="term" value="P:proteolysis"/>
    <property type="evidence" value="ECO:0007669"/>
    <property type="project" value="InterPro"/>
</dbReference>
<dbReference type="RefSeq" id="WP_157343080.1">
    <property type="nucleotide sequence ID" value="NZ_WQNF01000006.1"/>
</dbReference>
<dbReference type="CDD" id="cd01301">
    <property type="entry name" value="rDP_like"/>
    <property type="match status" value="1"/>
</dbReference>
<comment type="caution">
    <text evidence="1">The sequence shown here is derived from an EMBL/GenBank/DDBJ whole genome shotgun (WGS) entry which is preliminary data.</text>
</comment>
<protein>
    <submittedName>
        <fullName evidence="1">Peptidase M19</fullName>
    </submittedName>
</protein>
<reference evidence="1 2" key="1">
    <citation type="submission" date="2019-12" db="EMBL/GenBank/DDBJ databases">
        <title>Draft genome sequences Bradyrhizobium cajani AMBPC1010, Bradyrhizobium pachyrhizi AMBPC1040 and Bradyrhizobium yuanmingense ALSPC3051, three plant growth promoting strains isolated from nodules of Cajanus cajan L. in Dominican Republic.</title>
        <authorList>
            <person name="Flores-Felix J.D."/>
            <person name="Araujo J."/>
            <person name="Diaz-Alcantara C."/>
            <person name="Gonzalez-Andres F."/>
            <person name="Velazquez E."/>
        </authorList>
    </citation>
    <scope>NUCLEOTIDE SEQUENCE [LARGE SCALE GENOMIC DNA]</scope>
    <source>
        <strain evidence="1 2">1040</strain>
    </source>
</reference>
<dbReference type="GO" id="GO:0070573">
    <property type="term" value="F:metallodipeptidase activity"/>
    <property type="evidence" value="ECO:0007669"/>
    <property type="project" value="InterPro"/>
</dbReference>
<dbReference type="PANTHER" id="PTHR10443">
    <property type="entry name" value="MICROSOMAL DIPEPTIDASE"/>
    <property type="match status" value="1"/>
</dbReference>
<dbReference type="SUPFAM" id="SSF51556">
    <property type="entry name" value="Metallo-dependent hydrolases"/>
    <property type="match status" value="1"/>
</dbReference>
<accession>A0A844SIG1</accession>
<name>A0A844SIG1_9BRAD</name>
<dbReference type="InterPro" id="IPR008257">
    <property type="entry name" value="Pept_M19"/>
</dbReference>
<proteinExistence type="predicted"/>
<dbReference type="AlphaFoldDB" id="A0A844SIG1"/>
<dbReference type="Gene3D" id="3.20.20.140">
    <property type="entry name" value="Metal-dependent hydrolases"/>
    <property type="match status" value="1"/>
</dbReference>
<organism evidence="1 2">
    <name type="scientific">Bradyrhizobium pachyrhizi</name>
    <dbReference type="NCBI Taxonomy" id="280333"/>
    <lineage>
        <taxon>Bacteria</taxon>
        <taxon>Pseudomonadati</taxon>
        <taxon>Pseudomonadota</taxon>
        <taxon>Alphaproteobacteria</taxon>
        <taxon>Hyphomicrobiales</taxon>
        <taxon>Nitrobacteraceae</taxon>
        <taxon>Bradyrhizobium</taxon>
    </lineage>
</organism>